<proteinExistence type="predicted"/>
<dbReference type="Proteomes" id="UP001164776">
    <property type="component" value="Unassembled WGS sequence"/>
</dbReference>
<sequence length="236" mass="26685">MAVNPPLSSGFNLRSILDKEKLSETNFPNWYRNVRIVLKHLKKEYVLGQPYPEEPKSGASAADRMAYDKHCNDSLDVGCLMLATMSPNLQKQYEDLDAYNMIDELHGIPVSPHVIKMIGHIEALDRLVFELDPKLMTNVILQSLPLSFEAFIMNYHMNSLDKTLTELHGMLKTAEDSIKKTSNHVMVVQRDSKKRKRKGKGKGKAEDRIQNSKPDAKPKDGPSPLDKCFHCGDSGY</sequence>
<reference evidence="2 3" key="1">
    <citation type="submission" date="2022-10" db="EMBL/GenBank/DDBJ databases">
        <title>WGS assembly of Paspalum vaginatum 540-79.</title>
        <authorList>
            <person name="Sun G."/>
            <person name="Wase N."/>
            <person name="Shu S."/>
            <person name="Jenkins J."/>
            <person name="Zhou B."/>
            <person name="Torres-Rodriguez J."/>
            <person name="Chen C."/>
            <person name="Sandor L."/>
            <person name="Plott C."/>
            <person name="Yoshinga Y."/>
            <person name="Daum C."/>
            <person name="Qi P."/>
            <person name="Barry K."/>
            <person name="Lipzen A."/>
            <person name="Berry L."/>
            <person name="Pedersen C."/>
            <person name="Gottilla T."/>
            <person name="Foltz A."/>
            <person name="Yu H."/>
            <person name="O'Malley R."/>
            <person name="Zhang C."/>
            <person name="Devos K."/>
            <person name="Sigmon B."/>
            <person name="Yu B."/>
            <person name="Obata T."/>
            <person name="Schmutz J."/>
            <person name="Schnable J."/>
        </authorList>
    </citation>
    <scope>NUCLEOTIDE SEQUENCE [LARGE SCALE GENOMIC DNA]</scope>
    <source>
        <strain evidence="3">cv. 540-79</strain>
    </source>
</reference>
<evidence type="ECO:0000256" key="1">
    <source>
        <dbReference type="SAM" id="MobiDB-lite"/>
    </source>
</evidence>
<comment type="caution">
    <text evidence="2">The sequence shown here is derived from an EMBL/GenBank/DDBJ whole genome shotgun (WGS) entry which is preliminary data.</text>
</comment>
<dbReference type="OrthoDB" id="686144at2759"/>
<dbReference type="AlphaFoldDB" id="A0A9W8CGY9"/>
<protein>
    <submittedName>
        <fullName evidence="2">Uncharacterized protein</fullName>
    </submittedName>
</protein>
<organism evidence="2 3">
    <name type="scientific">Paspalum vaginatum</name>
    <name type="common">seashore paspalum</name>
    <dbReference type="NCBI Taxonomy" id="158149"/>
    <lineage>
        <taxon>Eukaryota</taxon>
        <taxon>Viridiplantae</taxon>
        <taxon>Streptophyta</taxon>
        <taxon>Embryophyta</taxon>
        <taxon>Tracheophyta</taxon>
        <taxon>Spermatophyta</taxon>
        <taxon>Magnoliopsida</taxon>
        <taxon>Liliopsida</taxon>
        <taxon>Poales</taxon>
        <taxon>Poaceae</taxon>
        <taxon>PACMAD clade</taxon>
        <taxon>Panicoideae</taxon>
        <taxon>Andropogonodae</taxon>
        <taxon>Paspaleae</taxon>
        <taxon>Paspalinae</taxon>
        <taxon>Paspalum</taxon>
    </lineage>
</organism>
<evidence type="ECO:0000313" key="3">
    <source>
        <dbReference type="Proteomes" id="UP001164776"/>
    </source>
</evidence>
<evidence type="ECO:0000313" key="2">
    <source>
        <dbReference type="EMBL" id="KAJ1257246.1"/>
    </source>
</evidence>
<name>A0A9W8CGY9_9POAL</name>
<accession>A0A9W8CGY9</accession>
<feature type="region of interest" description="Disordered" evidence="1">
    <location>
        <begin position="182"/>
        <end position="236"/>
    </location>
</feature>
<gene>
    <name evidence="2" type="ORF">BS78_K143600</name>
</gene>
<dbReference type="EMBL" id="MU629431">
    <property type="protein sequence ID" value="KAJ1257246.1"/>
    <property type="molecule type" value="Genomic_DNA"/>
</dbReference>
<feature type="compositionally biased region" description="Basic residues" evidence="1">
    <location>
        <begin position="192"/>
        <end position="202"/>
    </location>
</feature>
<keyword evidence="3" id="KW-1185">Reference proteome</keyword>
<feature type="compositionally biased region" description="Basic and acidic residues" evidence="1">
    <location>
        <begin position="203"/>
        <end position="220"/>
    </location>
</feature>